<dbReference type="Pfam" id="PF24883">
    <property type="entry name" value="NPHP3_N"/>
    <property type="match status" value="1"/>
</dbReference>
<dbReference type="Pfam" id="PF22939">
    <property type="entry name" value="WHD_GPIID"/>
    <property type="match status" value="1"/>
</dbReference>
<feature type="compositionally biased region" description="Polar residues" evidence="3">
    <location>
        <begin position="1159"/>
        <end position="1175"/>
    </location>
</feature>
<accession>A0A0D2IPG9</accession>
<feature type="repeat" description="ANK" evidence="2">
    <location>
        <begin position="827"/>
        <end position="859"/>
    </location>
</feature>
<dbReference type="PANTHER" id="PTHR10039">
    <property type="entry name" value="AMELOGENIN"/>
    <property type="match status" value="1"/>
</dbReference>
<evidence type="ECO:0000313" key="7">
    <source>
        <dbReference type="Proteomes" id="UP000053617"/>
    </source>
</evidence>
<dbReference type="SUPFAM" id="SSF48403">
    <property type="entry name" value="Ankyrin repeat"/>
    <property type="match status" value="1"/>
</dbReference>
<dbReference type="InterPro" id="IPR002110">
    <property type="entry name" value="Ankyrin_rpt"/>
</dbReference>
<keyword evidence="1" id="KW-0677">Repeat</keyword>
<dbReference type="Pfam" id="PF12796">
    <property type="entry name" value="Ank_2"/>
    <property type="match status" value="3"/>
</dbReference>
<protein>
    <recommendedName>
        <fullName evidence="8">NACHT domain-containing protein</fullName>
    </recommendedName>
</protein>
<organism evidence="6 7">
    <name type="scientific">Rhinocladiella mackenziei CBS 650.93</name>
    <dbReference type="NCBI Taxonomy" id="1442369"/>
    <lineage>
        <taxon>Eukaryota</taxon>
        <taxon>Fungi</taxon>
        <taxon>Dikarya</taxon>
        <taxon>Ascomycota</taxon>
        <taxon>Pezizomycotina</taxon>
        <taxon>Eurotiomycetes</taxon>
        <taxon>Chaetothyriomycetidae</taxon>
        <taxon>Chaetothyriales</taxon>
        <taxon>Herpotrichiellaceae</taxon>
        <taxon>Rhinocladiella</taxon>
    </lineage>
</organism>
<feature type="repeat" description="ANK" evidence="2">
    <location>
        <begin position="794"/>
        <end position="826"/>
    </location>
</feature>
<feature type="compositionally biased region" description="Basic and acidic residues" evidence="3">
    <location>
        <begin position="1326"/>
        <end position="1337"/>
    </location>
</feature>
<feature type="region of interest" description="Disordered" evidence="3">
    <location>
        <begin position="1039"/>
        <end position="1177"/>
    </location>
</feature>
<feature type="compositionally biased region" description="Polar residues" evidence="3">
    <location>
        <begin position="1312"/>
        <end position="1325"/>
    </location>
</feature>
<dbReference type="Pfam" id="PF00023">
    <property type="entry name" value="Ank"/>
    <property type="match status" value="1"/>
</dbReference>
<keyword evidence="2" id="KW-0040">ANK repeat</keyword>
<proteinExistence type="predicted"/>
<feature type="compositionally biased region" description="Basic and acidic residues" evidence="3">
    <location>
        <begin position="1297"/>
        <end position="1310"/>
    </location>
</feature>
<dbReference type="SMART" id="SM00248">
    <property type="entry name" value="ANK"/>
    <property type="match status" value="8"/>
</dbReference>
<dbReference type="PANTHER" id="PTHR10039:SF16">
    <property type="entry name" value="GPI INOSITOL-DEACYLASE"/>
    <property type="match status" value="1"/>
</dbReference>
<evidence type="ECO:0000256" key="1">
    <source>
        <dbReference type="ARBA" id="ARBA00022737"/>
    </source>
</evidence>
<dbReference type="GeneID" id="25290509"/>
<evidence type="ECO:0000256" key="2">
    <source>
        <dbReference type="PROSITE-ProRule" id="PRU00023"/>
    </source>
</evidence>
<dbReference type="STRING" id="1442369.A0A0D2IPG9"/>
<sequence length="1391" mass="153204">MAEVLGVVTSIATLVQLTGTLSQLCYGYIKSAAGASKAAERIVTEVSALDGVLRALELLSQNTQAPQLPALELLAGQNGLFERCGKVLKELERRLNSAPGRRQKIGKAIAWPLEEKEINSLLTTVERHKAIFLLALTGDHTSILLEIKKEFEQFHQSFQSIQADEKREKILQWLSPNGLYGSHDAAREKHEENTGDWFLQSRQFKKWKCGPGQFLWLKGIMGCGKTILCSTVIEDLKNSGIDLTKKGLSHFYFDFQDQQKQKVTRFLTSAIAQLACQRATIPEEIEEMYDSQTRKLIEPSVDSLSLSLMSLMNDLSQTYLIVDALDECAELMRLLEVLRNLACETRVSILVTSREDQRIESMLALLPPDMASVVSVQGPAVDADVRLHIVNRLNTDPELNKWPAGIKKEIERSLVKGANGMFRWVSCQLDALHTCIRAADIRKMLKELPKGLYETYKRILQQIPESNHDDVHAILQWLAFSVRPMKLNEVAEAIAIEPWDFTRDPDRKLCRPEDILKICPGLVSISENGQGLRLAHYSVKEYITSKKIQEDTLSHFFVSKISANSLMGQVCLTHLLSFTDVDSMTERVLEKYPLLNYAARHWFNHARTVSDEHLDADLEDLCLMLLNPNDTSKLRQWLWIFDPEESHSRHNSQHGSKDPSISLPLYYACYLGLSRTTKALLGKNVNVNARSRRYGAAMHAASFKGHKRIVEMLLNSGADVALEAGRYSTPLQAAAYGGHMDIVQLLVKRGANIDAEGGEHGTALLAAAEKGDETMVRLLLDLNADLNLNVRGDYHGTAIQAAAYEGHQSVVSLLLDRGADINALSGQYGNALGAASYAGHEDMVRFLLERGADPTASGGYYGTALVAASYKGHLNIVCLLISRNADVDAAGGQLGWCPLQAAAYRRHREVVKYLLESNAQLGKVLRHAAENDHEEIVLFLLDTCSLISEKTESADDENSGNPTDKPTSIRQVERAIQLLLKCAALAQPSKPSGNVDLWFVGAALQGDNTDASVTLVPRRRDTGAPRKLDMLLEKVSDVELKRVPVPGGPPVKEHDDPRPPQPPSTPTARGRNQQPGAAPLQDYSPPRGPVSPSIVNSPRPNIPLTEQANLVRAEAAQAERKKPTNSETDTRKHVAEQVFRLPKYENAIAKGGQPPPVTNGRSNTKQGEVPATQNGEPAHLPEALMAGHAPTTIPSKRPSTPSVLLEKINPTRVTKEARAAIPESSSETRRPDAKHRVESLERISTEVPPQDETRDNQMAPVAAASTPSTSSSSSTPAETQKERAQLEGREPVVPLSPERDTQTAPREKARNATMSPARSVQIETKTGSEQKKTDDKAAIATTTKSNKSRAVLAKNETELHSRANSTSKSDSKAKVMNVEVRDKGIFSFLGR</sequence>
<feature type="region of interest" description="Disordered" evidence="3">
    <location>
        <begin position="1189"/>
        <end position="1375"/>
    </location>
</feature>
<dbReference type="Gene3D" id="3.40.50.300">
    <property type="entry name" value="P-loop containing nucleotide triphosphate hydrolases"/>
    <property type="match status" value="1"/>
</dbReference>
<dbReference type="InterPro" id="IPR027417">
    <property type="entry name" value="P-loop_NTPase"/>
</dbReference>
<evidence type="ECO:0000313" key="6">
    <source>
        <dbReference type="EMBL" id="KIX07784.1"/>
    </source>
</evidence>
<dbReference type="SUPFAM" id="SSF52540">
    <property type="entry name" value="P-loop containing nucleoside triphosphate hydrolases"/>
    <property type="match status" value="1"/>
</dbReference>
<dbReference type="PROSITE" id="PS50297">
    <property type="entry name" value="ANK_REP_REGION"/>
    <property type="match status" value="4"/>
</dbReference>
<feature type="compositionally biased region" description="Basic and acidic residues" evidence="3">
    <location>
        <begin position="1117"/>
        <end position="1135"/>
    </location>
</feature>
<dbReference type="Gene3D" id="1.25.40.20">
    <property type="entry name" value="Ankyrin repeat-containing domain"/>
    <property type="match status" value="3"/>
</dbReference>
<dbReference type="InterPro" id="IPR056884">
    <property type="entry name" value="NPHP3-like_N"/>
</dbReference>
<dbReference type="PROSITE" id="PS50088">
    <property type="entry name" value="ANK_REPEAT"/>
    <property type="match status" value="5"/>
</dbReference>
<keyword evidence="7" id="KW-1185">Reference proteome</keyword>
<evidence type="ECO:0000259" key="5">
    <source>
        <dbReference type="Pfam" id="PF24883"/>
    </source>
</evidence>
<dbReference type="HOGENOM" id="CLU_000288_34_23_1"/>
<feature type="repeat" description="ANK" evidence="2">
    <location>
        <begin position="726"/>
        <end position="758"/>
    </location>
</feature>
<feature type="compositionally biased region" description="Polar residues" evidence="3">
    <location>
        <begin position="1093"/>
        <end position="1108"/>
    </location>
</feature>
<gene>
    <name evidence="6" type="ORF">Z518_02438</name>
</gene>
<dbReference type="EMBL" id="KN847476">
    <property type="protein sequence ID" value="KIX07784.1"/>
    <property type="molecule type" value="Genomic_DNA"/>
</dbReference>
<dbReference type="InterPro" id="IPR036770">
    <property type="entry name" value="Ankyrin_rpt-contain_sf"/>
</dbReference>
<name>A0A0D2IPG9_9EURO</name>
<dbReference type="VEuPathDB" id="FungiDB:Z518_02438"/>
<feature type="repeat" description="ANK" evidence="2">
    <location>
        <begin position="693"/>
        <end position="725"/>
    </location>
</feature>
<feature type="compositionally biased region" description="Basic and acidic residues" evidence="3">
    <location>
        <begin position="1279"/>
        <end position="1290"/>
    </location>
</feature>
<dbReference type="PRINTS" id="PR01415">
    <property type="entry name" value="ANKYRIN"/>
</dbReference>
<evidence type="ECO:0000256" key="3">
    <source>
        <dbReference type="SAM" id="MobiDB-lite"/>
    </source>
</evidence>
<dbReference type="InterPro" id="IPR054471">
    <property type="entry name" value="GPIID_WHD"/>
</dbReference>
<feature type="compositionally biased region" description="Basic and acidic residues" evidence="3">
    <location>
        <begin position="1226"/>
        <end position="1244"/>
    </location>
</feature>
<reference evidence="6 7" key="1">
    <citation type="submission" date="2015-01" db="EMBL/GenBank/DDBJ databases">
        <title>The Genome Sequence of Rhinocladiella mackenzie CBS 650.93.</title>
        <authorList>
            <consortium name="The Broad Institute Genomics Platform"/>
            <person name="Cuomo C."/>
            <person name="de Hoog S."/>
            <person name="Gorbushina A."/>
            <person name="Stielow B."/>
            <person name="Teixiera M."/>
            <person name="Abouelleil A."/>
            <person name="Chapman S.B."/>
            <person name="Priest M."/>
            <person name="Young S.K."/>
            <person name="Wortman J."/>
            <person name="Nusbaum C."/>
            <person name="Birren B."/>
        </authorList>
    </citation>
    <scope>NUCLEOTIDE SEQUENCE [LARGE SCALE GENOMIC DNA]</scope>
    <source>
        <strain evidence="6 7">CBS 650.93</strain>
    </source>
</reference>
<dbReference type="OrthoDB" id="1577640at2759"/>
<feature type="compositionally biased region" description="Polar residues" evidence="3">
    <location>
        <begin position="1192"/>
        <end position="1202"/>
    </location>
</feature>
<feature type="domain" description="GPI inositol-deacylase winged helix" evidence="4">
    <location>
        <begin position="469"/>
        <end position="550"/>
    </location>
</feature>
<evidence type="ECO:0008006" key="8">
    <source>
        <dbReference type="Google" id="ProtNLM"/>
    </source>
</evidence>
<feature type="domain" description="Nephrocystin 3-like N-terminal" evidence="5">
    <location>
        <begin position="193"/>
        <end position="354"/>
    </location>
</feature>
<feature type="compositionally biased region" description="Low complexity" evidence="3">
    <location>
        <begin position="1259"/>
        <end position="1277"/>
    </location>
</feature>
<dbReference type="Proteomes" id="UP000053617">
    <property type="component" value="Unassembled WGS sequence"/>
</dbReference>
<feature type="repeat" description="ANK" evidence="2">
    <location>
        <begin position="759"/>
        <end position="791"/>
    </location>
</feature>
<dbReference type="RefSeq" id="XP_013274920.1">
    <property type="nucleotide sequence ID" value="XM_013419466.1"/>
</dbReference>
<evidence type="ECO:0000259" key="4">
    <source>
        <dbReference type="Pfam" id="PF22939"/>
    </source>
</evidence>